<dbReference type="Pfam" id="PF04248">
    <property type="entry name" value="NTP_transf_9"/>
    <property type="match status" value="1"/>
</dbReference>
<evidence type="ECO:0000256" key="1">
    <source>
        <dbReference type="SAM" id="MobiDB-lite"/>
    </source>
</evidence>
<dbReference type="PANTHER" id="PTHR34310">
    <property type="entry name" value="DUF427 DOMAIN PROTEIN (AFU_ORTHOLOGUE AFUA_3G02220)"/>
    <property type="match status" value="1"/>
</dbReference>
<dbReference type="EMBL" id="CP068570">
    <property type="protein sequence ID" value="QQZ49849.1"/>
    <property type="molecule type" value="Genomic_DNA"/>
</dbReference>
<dbReference type="EMBL" id="JAGSGD010000001">
    <property type="protein sequence ID" value="MBR7621198.1"/>
    <property type="molecule type" value="Genomic_DNA"/>
</dbReference>
<evidence type="ECO:0000259" key="2">
    <source>
        <dbReference type="Pfam" id="PF04248"/>
    </source>
</evidence>
<gene>
    <name evidence="3" type="ORF">JKL49_17525</name>
    <name evidence="4" type="ORF">JKL49_24480</name>
</gene>
<dbReference type="RefSeq" id="WP_215342175.1">
    <property type="nucleotide sequence ID" value="NZ_JAGSGD010000001.1"/>
</dbReference>
<protein>
    <submittedName>
        <fullName evidence="3">DUF427 domain-containing protein</fullName>
    </submittedName>
</protein>
<feature type="domain" description="DUF427" evidence="2">
    <location>
        <begin position="19"/>
        <end position="111"/>
    </location>
</feature>
<evidence type="ECO:0000313" key="5">
    <source>
        <dbReference type="Proteomes" id="UP000622580"/>
    </source>
</evidence>
<feature type="compositionally biased region" description="Basic and acidic residues" evidence="1">
    <location>
        <begin position="150"/>
        <end position="167"/>
    </location>
</feature>
<evidence type="ECO:0000313" key="3">
    <source>
        <dbReference type="EMBL" id="MBR7621198.1"/>
    </source>
</evidence>
<dbReference type="Gene3D" id="2.170.150.40">
    <property type="entry name" value="Domain of unknown function (DUF427)"/>
    <property type="match status" value="1"/>
</dbReference>
<dbReference type="PANTHER" id="PTHR34310:SF9">
    <property type="entry name" value="BLR5716 PROTEIN"/>
    <property type="match status" value="1"/>
</dbReference>
<proteinExistence type="predicted"/>
<sequence length="167" mass="18953">MKIPGPDHPITISPGSSRWRVKFAGHVIADSGDALVLKEAAYKPAIYFPRQDVSMEYFSRTDRSTHCPYKGDAAYYTVLMDGEFAENGVWTYEEPYPAMEQIRERLAFYPDKFEIYEVADGEVDPTHVHTERRTIDEAVQHTDSGSGASQKEHWPANTDEKPRPEGV</sequence>
<reference evidence="3" key="2">
    <citation type="submission" date="2021-04" db="EMBL/GenBank/DDBJ databases">
        <title>Draft genome assembly of strain Phenylobacterium sp. 20VBR1 using MiniION and Illumina platforms.</title>
        <authorList>
            <person name="Thomas F.A."/>
            <person name="Krishnan K.P."/>
            <person name="Sinha R.K."/>
        </authorList>
    </citation>
    <scope>NUCLEOTIDE SEQUENCE</scope>
    <source>
        <strain evidence="3">20VBR1</strain>
    </source>
</reference>
<dbReference type="InterPro" id="IPR007361">
    <property type="entry name" value="DUF427"/>
</dbReference>
<dbReference type="AlphaFoldDB" id="A0A941HXQ3"/>
<reference evidence="4" key="1">
    <citation type="submission" date="2021-01" db="EMBL/GenBank/DDBJ databases">
        <title>Genome sequence of Phenylobacterium sp. 20VBR1 isolated from a valley glaceir, Ny-Alesund, Svalbard.</title>
        <authorList>
            <person name="Thomas F.A."/>
            <person name="Krishnan K.P."/>
            <person name="Sinha R.K."/>
        </authorList>
    </citation>
    <scope>NUCLEOTIDE SEQUENCE</scope>
    <source>
        <strain evidence="4">20VBR1</strain>
    </source>
</reference>
<accession>A0A941HXQ3</accession>
<name>A0A941HXQ3_9CAUL</name>
<organism evidence="3 5">
    <name type="scientific">Phenylobacterium glaciei</name>
    <dbReference type="NCBI Taxonomy" id="2803784"/>
    <lineage>
        <taxon>Bacteria</taxon>
        <taxon>Pseudomonadati</taxon>
        <taxon>Pseudomonadota</taxon>
        <taxon>Alphaproteobacteria</taxon>
        <taxon>Caulobacterales</taxon>
        <taxon>Caulobacteraceae</taxon>
        <taxon>Phenylobacterium</taxon>
    </lineage>
</organism>
<dbReference type="InterPro" id="IPR038694">
    <property type="entry name" value="DUF427_sf"/>
</dbReference>
<evidence type="ECO:0000313" key="4">
    <source>
        <dbReference type="EMBL" id="QQZ49849.1"/>
    </source>
</evidence>
<keyword evidence="5" id="KW-1185">Reference proteome</keyword>
<feature type="compositionally biased region" description="Basic and acidic residues" evidence="1">
    <location>
        <begin position="124"/>
        <end position="140"/>
    </location>
</feature>
<feature type="region of interest" description="Disordered" evidence="1">
    <location>
        <begin position="124"/>
        <end position="167"/>
    </location>
</feature>
<dbReference type="Proteomes" id="UP000622580">
    <property type="component" value="Unassembled WGS sequence"/>
</dbReference>